<evidence type="ECO:0000256" key="3">
    <source>
        <dbReference type="ARBA" id="ARBA00022989"/>
    </source>
</evidence>
<dbReference type="RefSeq" id="WP_382164806.1">
    <property type="nucleotide sequence ID" value="NZ_JBHTBR010000002.1"/>
</dbReference>
<feature type="transmembrane region" description="Helical" evidence="5">
    <location>
        <begin position="201"/>
        <end position="216"/>
    </location>
</feature>
<evidence type="ECO:0000313" key="7">
    <source>
        <dbReference type="EMBL" id="MFC7290155.1"/>
    </source>
</evidence>
<evidence type="ECO:0000256" key="2">
    <source>
        <dbReference type="ARBA" id="ARBA00022692"/>
    </source>
</evidence>
<name>A0ABW2IGE3_9PROT</name>
<feature type="transmembrane region" description="Helical" evidence="5">
    <location>
        <begin position="336"/>
        <end position="357"/>
    </location>
</feature>
<feature type="transmembrane region" description="Helical" evidence="5">
    <location>
        <begin position="243"/>
        <end position="263"/>
    </location>
</feature>
<dbReference type="PANTHER" id="PTHR37422:SF17">
    <property type="entry name" value="O-ANTIGEN LIGASE"/>
    <property type="match status" value="1"/>
</dbReference>
<comment type="caution">
    <text evidence="7">The sequence shown here is derived from an EMBL/GenBank/DDBJ whole genome shotgun (WGS) entry which is preliminary data.</text>
</comment>
<evidence type="ECO:0000259" key="6">
    <source>
        <dbReference type="Pfam" id="PF04932"/>
    </source>
</evidence>
<dbReference type="Pfam" id="PF04932">
    <property type="entry name" value="Wzy_C"/>
    <property type="match status" value="1"/>
</dbReference>
<comment type="subcellular location">
    <subcellularLocation>
        <location evidence="1">Membrane</location>
        <topology evidence="1">Multi-pass membrane protein</topology>
    </subcellularLocation>
</comment>
<evidence type="ECO:0000256" key="1">
    <source>
        <dbReference type="ARBA" id="ARBA00004141"/>
    </source>
</evidence>
<dbReference type="EMBL" id="JBHTBR010000002">
    <property type="protein sequence ID" value="MFC7290155.1"/>
    <property type="molecule type" value="Genomic_DNA"/>
</dbReference>
<feature type="domain" description="O-antigen ligase-related" evidence="6">
    <location>
        <begin position="205"/>
        <end position="349"/>
    </location>
</feature>
<keyword evidence="8" id="KW-1185">Reference proteome</keyword>
<evidence type="ECO:0000256" key="5">
    <source>
        <dbReference type="SAM" id="Phobius"/>
    </source>
</evidence>
<dbReference type="GO" id="GO:0016874">
    <property type="term" value="F:ligase activity"/>
    <property type="evidence" value="ECO:0007669"/>
    <property type="project" value="UniProtKB-KW"/>
</dbReference>
<keyword evidence="7" id="KW-0436">Ligase</keyword>
<sequence length="437" mass="49462">MLFETDRKFQLEHPKAFFCEKLLTMFGVLGYSGFILFLVMPNAGLTDEFSVLAKASWYLVYLVTLLLVCFRWRTLLLKLPKIIPLIVMLALIIASISWSIMPEVSIKATISLIFTLFFGLYLATRGPLLSTLRIFGGAWLIMTFLALALIFAVPSFGVDQDIHIGAWKGWMLTKNHFGGNMARANLLFFCLLFLDQRNRKLWMLGLAITMICVIGSTSKTALLSALMPYGLWIVYAISKRSILYAIAMVWAFISIVTLTTYMITNHPEQFVSLIGRDLTFTGRTGIWEQSLHWIQLNKWIGYGYSAFWEAPNGPADHIRYELDFEVAHAHNSWLDIALDTGLIGAAIFASITLWCLLKSAWLATGQHGPILIIMMVQILAVTFSESVLLGYNSYVNVFYYFLISYILIGYKIPYPNINQPLSAPDWAFSTKPANYHA</sequence>
<feature type="transmembrane region" description="Helical" evidence="5">
    <location>
        <begin position="21"/>
        <end position="39"/>
    </location>
</feature>
<feature type="transmembrane region" description="Helical" evidence="5">
    <location>
        <begin position="369"/>
        <end position="391"/>
    </location>
</feature>
<protein>
    <submittedName>
        <fullName evidence="7">O-antigen ligase family protein</fullName>
    </submittedName>
</protein>
<feature type="transmembrane region" description="Helical" evidence="5">
    <location>
        <begin position="51"/>
        <end position="70"/>
    </location>
</feature>
<gene>
    <name evidence="7" type="ORF">ACFQS8_00875</name>
</gene>
<dbReference type="Proteomes" id="UP001596492">
    <property type="component" value="Unassembled WGS sequence"/>
</dbReference>
<evidence type="ECO:0000256" key="4">
    <source>
        <dbReference type="ARBA" id="ARBA00023136"/>
    </source>
</evidence>
<evidence type="ECO:0000313" key="8">
    <source>
        <dbReference type="Proteomes" id="UP001596492"/>
    </source>
</evidence>
<keyword evidence="3 5" id="KW-1133">Transmembrane helix</keyword>
<organism evidence="7 8">
    <name type="scientific">Hirschia litorea</name>
    <dbReference type="NCBI Taxonomy" id="1199156"/>
    <lineage>
        <taxon>Bacteria</taxon>
        <taxon>Pseudomonadati</taxon>
        <taxon>Pseudomonadota</taxon>
        <taxon>Alphaproteobacteria</taxon>
        <taxon>Hyphomonadales</taxon>
        <taxon>Hyphomonadaceae</taxon>
        <taxon>Hirschia</taxon>
    </lineage>
</organism>
<feature type="transmembrane region" description="Helical" evidence="5">
    <location>
        <begin position="135"/>
        <end position="157"/>
    </location>
</feature>
<proteinExistence type="predicted"/>
<dbReference type="PANTHER" id="PTHR37422">
    <property type="entry name" value="TEICHURONIC ACID BIOSYNTHESIS PROTEIN TUAE"/>
    <property type="match status" value="1"/>
</dbReference>
<accession>A0ABW2IGE3</accession>
<feature type="transmembrane region" description="Helical" evidence="5">
    <location>
        <begin position="397"/>
        <end position="414"/>
    </location>
</feature>
<dbReference type="InterPro" id="IPR007016">
    <property type="entry name" value="O-antigen_ligase-rel_domated"/>
</dbReference>
<reference evidence="8" key="1">
    <citation type="journal article" date="2019" name="Int. J. Syst. Evol. Microbiol.">
        <title>The Global Catalogue of Microorganisms (GCM) 10K type strain sequencing project: providing services to taxonomists for standard genome sequencing and annotation.</title>
        <authorList>
            <consortium name="The Broad Institute Genomics Platform"/>
            <consortium name="The Broad Institute Genome Sequencing Center for Infectious Disease"/>
            <person name="Wu L."/>
            <person name="Ma J."/>
        </authorList>
    </citation>
    <scope>NUCLEOTIDE SEQUENCE [LARGE SCALE GENOMIC DNA]</scope>
    <source>
        <strain evidence="8">CCUG 51308</strain>
    </source>
</reference>
<feature type="transmembrane region" description="Helical" evidence="5">
    <location>
        <begin position="82"/>
        <end position="100"/>
    </location>
</feature>
<keyword evidence="2 5" id="KW-0812">Transmembrane</keyword>
<dbReference type="InterPro" id="IPR051533">
    <property type="entry name" value="WaaL-like"/>
</dbReference>
<feature type="transmembrane region" description="Helical" evidence="5">
    <location>
        <begin position="106"/>
        <end position="123"/>
    </location>
</feature>
<keyword evidence="4 5" id="KW-0472">Membrane</keyword>